<feature type="compositionally biased region" description="Basic and acidic residues" evidence="1">
    <location>
        <begin position="10"/>
        <end position="23"/>
    </location>
</feature>
<keyword evidence="2" id="KW-1133">Transmembrane helix</keyword>
<accession>A0A7L9RTU6</accession>
<keyword evidence="2" id="KW-0472">Membrane</keyword>
<proteinExistence type="predicted"/>
<feature type="transmembrane region" description="Helical" evidence="2">
    <location>
        <begin position="54"/>
        <end position="72"/>
    </location>
</feature>
<feature type="transmembrane region" description="Helical" evidence="2">
    <location>
        <begin position="84"/>
        <end position="109"/>
    </location>
</feature>
<evidence type="ECO:0000256" key="2">
    <source>
        <dbReference type="SAM" id="Phobius"/>
    </source>
</evidence>
<protein>
    <submittedName>
        <fullName evidence="3">Uncharacterized protein</fullName>
    </submittedName>
</protein>
<keyword evidence="2" id="KW-0812">Transmembrane</keyword>
<evidence type="ECO:0000313" key="4">
    <source>
        <dbReference type="Proteomes" id="UP000594001"/>
    </source>
</evidence>
<organism evidence="3 4">
    <name type="scientific">Candidatus Bodocaedibacter vickermanii</name>
    <dbReference type="NCBI Taxonomy" id="2741701"/>
    <lineage>
        <taxon>Bacteria</taxon>
        <taxon>Pseudomonadati</taxon>
        <taxon>Pseudomonadota</taxon>
        <taxon>Alphaproteobacteria</taxon>
        <taxon>Holosporales</taxon>
        <taxon>Candidatus Paracaedibacteraceae</taxon>
        <taxon>Candidatus Bodocaedibacter</taxon>
    </lineage>
</organism>
<sequence length="115" mass="13077">MNMDSNSLDNKIKETISDDSTRAKETVEQAEKEKLHVTGLKDFYALRNIWAKNILCIIYGLLISWGLLTIAVGRGWLDFSKTPYFLAISTPNIFISVLGLAIIVVKFLFNRKNRP</sequence>
<dbReference type="RefSeq" id="WP_350332540.1">
    <property type="nucleotide sequence ID" value="NZ_CP054719.1"/>
</dbReference>
<gene>
    <name evidence="3" type="ORF">CPBP_00567</name>
</gene>
<dbReference type="Proteomes" id="UP000594001">
    <property type="component" value="Chromosome"/>
</dbReference>
<feature type="region of interest" description="Disordered" evidence="1">
    <location>
        <begin position="1"/>
        <end position="23"/>
    </location>
</feature>
<evidence type="ECO:0000313" key="3">
    <source>
        <dbReference type="EMBL" id="QOL19798.1"/>
    </source>
</evidence>
<dbReference type="EMBL" id="CP054719">
    <property type="protein sequence ID" value="QOL19798.1"/>
    <property type="molecule type" value="Genomic_DNA"/>
</dbReference>
<evidence type="ECO:0000256" key="1">
    <source>
        <dbReference type="SAM" id="MobiDB-lite"/>
    </source>
</evidence>
<dbReference type="KEGG" id="pbal:CPBP_00567"/>
<name>A0A7L9RTU6_9PROT</name>
<reference evidence="3 4" key="1">
    <citation type="submission" date="2020-06" db="EMBL/GenBank/DDBJ databases">
        <title>The endosymbiont of the kinetoplastid Bodo saltans is a Paracaedibacter-like alpha-proteobacterium possessing a putative toxin-antitoxin system.</title>
        <authorList>
            <person name="Midha S."/>
            <person name="Rigden D.J."/>
            <person name="Siozios S."/>
            <person name="Hurst G.D.D."/>
            <person name="Jackson A.P."/>
        </authorList>
    </citation>
    <scope>NUCLEOTIDE SEQUENCE [LARGE SCALE GENOMIC DNA]</scope>
    <source>
        <strain evidence="3">Lake Konstanz</strain>
    </source>
</reference>
<dbReference type="AlphaFoldDB" id="A0A7L9RTU6"/>
<keyword evidence="4" id="KW-1185">Reference proteome</keyword>